<name>A0A7S3BQT9_9VIRI</name>
<feature type="transmembrane region" description="Helical" evidence="7">
    <location>
        <begin position="240"/>
        <end position="261"/>
    </location>
</feature>
<evidence type="ECO:0000256" key="4">
    <source>
        <dbReference type="ARBA" id="ARBA00022989"/>
    </source>
</evidence>
<gene>
    <name evidence="8" type="ORF">PSIN1315_LOCUS8793</name>
</gene>
<dbReference type="Gene3D" id="1.10.3080.10">
    <property type="entry name" value="Clc chloride channel"/>
    <property type="match status" value="1"/>
</dbReference>
<feature type="transmembrane region" description="Helical" evidence="7">
    <location>
        <begin position="282"/>
        <end position="303"/>
    </location>
</feature>
<dbReference type="GO" id="GO:0016020">
    <property type="term" value="C:membrane"/>
    <property type="evidence" value="ECO:0007669"/>
    <property type="project" value="UniProtKB-SubCell"/>
</dbReference>
<evidence type="ECO:0000256" key="3">
    <source>
        <dbReference type="ARBA" id="ARBA00022737"/>
    </source>
</evidence>
<feature type="transmembrane region" description="Helical" evidence="7">
    <location>
        <begin position="45"/>
        <end position="67"/>
    </location>
</feature>
<accession>A0A7S3BQT9</accession>
<feature type="transmembrane region" description="Helical" evidence="7">
    <location>
        <begin position="201"/>
        <end position="220"/>
    </location>
</feature>
<feature type="compositionally biased region" description="Low complexity" evidence="6">
    <location>
        <begin position="620"/>
        <end position="636"/>
    </location>
</feature>
<feature type="transmembrane region" description="Helical" evidence="7">
    <location>
        <begin position="12"/>
        <end position="33"/>
    </location>
</feature>
<dbReference type="AlphaFoldDB" id="A0A7S3BQT9"/>
<evidence type="ECO:0000256" key="6">
    <source>
        <dbReference type="SAM" id="MobiDB-lite"/>
    </source>
</evidence>
<dbReference type="PANTHER" id="PTHR45720">
    <property type="entry name" value="CHLORIDE CHANNEL PROTEIN 2"/>
    <property type="match status" value="1"/>
</dbReference>
<dbReference type="EMBL" id="HBHY01013710">
    <property type="protein sequence ID" value="CAE0142285.1"/>
    <property type="molecule type" value="Transcribed_RNA"/>
</dbReference>
<evidence type="ECO:0008006" key="9">
    <source>
        <dbReference type="Google" id="ProtNLM"/>
    </source>
</evidence>
<keyword evidence="4 7" id="KW-1133">Transmembrane helix</keyword>
<feature type="transmembrane region" description="Helical" evidence="7">
    <location>
        <begin position="402"/>
        <end position="425"/>
    </location>
</feature>
<sequence>MSAGCRSGLLLLLLGGLMGCLDAFLLIIFRLLVRLRQLVYEAPSAYAGSYALYVISAAVLAAAAHAWTVLLHPGSVGSGLPKMRAVLLEHGHEPAPPRGIARLGAYLGLRMLLAKAGGLLFALASGLRVGREGPFVHMSSIAAVQVLRVPYFANRGGFSSNWTEFIFAAAAAVIGALYDAPVGGLLYTIEVLTTFSLRVSVYVKCFVTALVGAIVAWAFREGDPLYTPDPEIEGYFWSRVETLVASFVLGAVSGLLGGAFVRVTVLAGRFYKWLMRRSGMPLTVGFGLVVALAVVTALATYPLGQYMRDPFLKSLQCLLDATLNRGVLVAPASSGECSGPHGAGQYAIYFGLNFPLTALSSALPVPAGVFIPVFSSGAALGRLYKSLLQAMGVDTNTEPATYGLIGAAAVAVGVTRSVSVAIIAMEMVAVNTPQLPILMAVLVSLFVGDLVSSSVYDALAKEARLSFLPILRLNWAGKHWRGNRVGELVARQPFNGGKVVVNDGDLVDGEQTSSTALDEGGRLPYVTVRTSCEELERLMAVASTEAYTARSGAARLIPVVSDDHERYLLGGITCARVRRVVEAYRSFVSAPDEPAPRPVSHAMRRRHGLASHDPTPGSMLLTPAAPLAPAARLLSATPPPSPSARGDEDDDAKSSIGGGADSPAKPASPASIGRWRSAFAKASVAARKASEASSAANGDSDSSIKRIDSAVKRVARSASSKFDNLVALVAEAAKRQLGGGGVEDDAGLRRISSADRRLFARIREEVSCMDDASKQELVMICAEIVPATGGLARFFRRMGPQSTTDGLPRRHSAPSTPVGCVGSVDADSLLARLPTTPRATGDLEGASLSEGDGGNYEQFFDASDAPGGDGAAAAPCPEASVVALDAPLDLMELDSLLHILDHAPAQLEEQTLLSDAFLIFSSHTVRAEAFVTRRGRLVSALSRPELYHATYRLRARLQQEAGRGSGNREEDRGSSGSARKGALPRYRWRA</sequence>
<protein>
    <recommendedName>
        <fullName evidence="9">Chloride channel protein</fullName>
    </recommendedName>
</protein>
<evidence type="ECO:0000256" key="2">
    <source>
        <dbReference type="ARBA" id="ARBA00022692"/>
    </source>
</evidence>
<feature type="compositionally biased region" description="Low complexity" evidence="6">
    <location>
        <begin position="661"/>
        <end position="671"/>
    </location>
</feature>
<dbReference type="InterPro" id="IPR050970">
    <property type="entry name" value="Cl_channel_volt-gated"/>
</dbReference>
<evidence type="ECO:0000313" key="8">
    <source>
        <dbReference type="EMBL" id="CAE0142285.1"/>
    </source>
</evidence>
<dbReference type="Pfam" id="PF00654">
    <property type="entry name" value="Voltage_CLC"/>
    <property type="match status" value="1"/>
</dbReference>
<dbReference type="InterPro" id="IPR014743">
    <property type="entry name" value="Cl-channel_core"/>
</dbReference>
<evidence type="ECO:0000256" key="1">
    <source>
        <dbReference type="ARBA" id="ARBA00004141"/>
    </source>
</evidence>
<evidence type="ECO:0000256" key="5">
    <source>
        <dbReference type="ARBA" id="ARBA00023136"/>
    </source>
</evidence>
<feature type="transmembrane region" description="Helical" evidence="7">
    <location>
        <begin position="362"/>
        <end position="381"/>
    </location>
</feature>
<feature type="region of interest" description="Disordered" evidence="6">
    <location>
        <begin position="958"/>
        <end position="990"/>
    </location>
</feature>
<dbReference type="InterPro" id="IPR001807">
    <property type="entry name" value="ClC"/>
</dbReference>
<feature type="region of interest" description="Disordered" evidence="6">
    <location>
        <begin position="590"/>
        <end position="671"/>
    </location>
</feature>
<proteinExistence type="predicted"/>
<organism evidence="8">
    <name type="scientific">Prasinoderma singulare</name>
    <dbReference type="NCBI Taxonomy" id="676789"/>
    <lineage>
        <taxon>Eukaryota</taxon>
        <taxon>Viridiplantae</taxon>
        <taxon>Prasinodermophyta</taxon>
        <taxon>Prasinodermophyceae</taxon>
        <taxon>Prasinodermales</taxon>
        <taxon>Prasinodermaceae</taxon>
        <taxon>Prasinoderma</taxon>
    </lineage>
</organism>
<dbReference type="PANTHER" id="PTHR45720:SF10">
    <property type="entry name" value="CHLORIDE CHANNEL PROTEIN 2"/>
    <property type="match status" value="1"/>
</dbReference>
<keyword evidence="3" id="KW-0677">Repeat</keyword>
<dbReference type="PRINTS" id="PR00762">
    <property type="entry name" value="CLCHANNEL"/>
</dbReference>
<comment type="subcellular location">
    <subcellularLocation>
        <location evidence="1">Membrane</location>
        <topology evidence="1">Multi-pass membrane protein</topology>
    </subcellularLocation>
</comment>
<dbReference type="SUPFAM" id="SSF81340">
    <property type="entry name" value="Clc chloride channel"/>
    <property type="match status" value="1"/>
</dbReference>
<dbReference type="PROSITE" id="PS51257">
    <property type="entry name" value="PROKAR_LIPOPROTEIN"/>
    <property type="match status" value="1"/>
</dbReference>
<dbReference type="GO" id="GO:0005247">
    <property type="term" value="F:voltage-gated chloride channel activity"/>
    <property type="evidence" value="ECO:0007669"/>
    <property type="project" value="TreeGrafter"/>
</dbReference>
<reference evidence="8" key="1">
    <citation type="submission" date="2021-01" db="EMBL/GenBank/DDBJ databases">
        <authorList>
            <person name="Corre E."/>
            <person name="Pelletier E."/>
            <person name="Niang G."/>
            <person name="Scheremetjew M."/>
            <person name="Finn R."/>
            <person name="Kale V."/>
            <person name="Holt S."/>
            <person name="Cochrane G."/>
            <person name="Meng A."/>
            <person name="Brown T."/>
            <person name="Cohen L."/>
        </authorList>
    </citation>
    <scope>NUCLEOTIDE SEQUENCE</scope>
    <source>
        <strain evidence="8">RCC927</strain>
    </source>
</reference>
<feature type="transmembrane region" description="Helical" evidence="7">
    <location>
        <begin position="165"/>
        <end position="189"/>
    </location>
</feature>
<evidence type="ECO:0000256" key="7">
    <source>
        <dbReference type="SAM" id="Phobius"/>
    </source>
</evidence>
<keyword evidence="5 7" id="KW-0472">Membrane</keyword>
<keyword evidence="2 7" id="KW-0812">Transmembrane</keyword>